<comment type="caution">
    <text evidence="2">The sequence shown here is derived from an EMBL/GenBank/DDBJ whole genome shotgun (WGS) entry which is preliminary data.</text>
</comment>
<dbReference type="RefSeq" id="WP_236333036.1">
    <property type="nucleotide sequence ID" value="NZ_JAKIJS010000001.1"/>
</dbReference>
<feature type="transmembrane region" description="Helical" evidence="1">
    <location>
        <begin position="48"/>
        <end position="70"/>
    </location>
</feature>
<sequence length="81" mass="8982">MKKGLISIITGIILGGLISYFMLDNSGWTYLYSDGNAGKTVNEIDIDLLFDSLLIIGGLSSFIYVVWSMVEKSIERRSIKS</sequence>
<keyword evidence="1" id="KW-0812">Transmembrane</keyword>
<organism evidence="2 3">
    <name type="scientific">Pseudalkalibacillus berkeleyi</name>
    <dbReference type="NCBI Taxonomy" id="1069813"/>
    <lineage>
        <taxon>Bacteria</taxon>
        <taxon>Bacillati</taxon>
        <taxon>Bacillota</taxon>
        <taxon>Bacilli</taxon>
        <taxon>Bacillales</taxon>
        <taxon>Fictibacillaceae</taxon>
        <taxon>Pseudalkalibacillus</taxon>
    </lineage>
</organism>
<feature type="transmembrane region" description="Helical" evidence="1">
    <location>
        <begin position="5"/>
        <end position="23"/>
    </location>
</feature>
<evidence type="ECO:0000313" key="2">
    <source>
        <dbReference type="EMBL" id="MCF6137441.1"/>
    </source>
</evidence>
<dbReference type="EMBL" id="JAKIJS010000001">
    <property type="protein sequence ID" value="MCF6137441.1"/>
    <property type="molecule type" value="Genomic_DNA"/>
</dbReference>
<protein>
    <submittedName>
        <fullName evidence="2">Uncharacterized protein</fullName>
    </submittedName>
</protein>
<proteinExistence type="predicted"/>
<keyword evidence="3" id="KW-1185">Reference proteome</keyword>
<evidence type="ECO:0000256" key="1">
    <source>
        <dbReference type="SAM" id="Phobius"/>
    </source>
</evidence>
<gene>
    <name evidence="2" type="ORF">L2716_06840</name>
</gene>
<evidence type="ECO:0000313" key="3">
    <source>
        <dbReference type="Proteomes" id="UP001649381"/>
    </source>
</evidence>
<reference evidence="2 3" key="1">
    <citation type="submission" date="2022-01" db="EMBL/GenBank/DDBJ databases">
        <title>Alkalihalobacillus sp. EGI L200015, a novel bacterium isolated from a salt lake sediment.</title>
        <authorList>
            <person name="Gao L."/>
            <person name="Fang B.-Z."/>
            <person name="Li W.-J."/>
        </authorList>
    </citation>
    <scope>NUCLEOTIDE SEQUENCE [LARGE SCALE GENOMIC DNA]</scope>
    <source>
        <strain evidence="2 3">KCTC 12718</strain>
    </source>
</reference>
<keyword evidence="1" id="KW-1133">Transmembrane helix</keyword>
<accession>A0ABS9H0A0</accession>
<dbReference type="Proteomes" id="UP001649381">
    <property type="component" value="Unassembled WGS sequence"/>
</dbReference>
<name>A0ABS9H0A0_9BACL</name>
<keyword evidence="1" id="KW-0472">Membrane</keyword>